<reference evidence="11 12" key="1">
    <citation type="journal article" date="2015" name="Int. J. Syst. Evol. Microbiol.">
        <title>Description of Sphingopyxis fribergensis sp. nov. - a soil bacterium with the ability to degrade styrene and phenylacetic acid.</title>
        <authorList>
            <person name="Oelschlagel M."/>
            <person name="Ruckert C."/>
            <person name="Kalinowski J."/>
            <person name="Schmidt G."/>
            <person name="Schlomann M."/>
            <person name="Tischler D."/>
        </authorList>
    </citation>
    <scope>NUCLEOTIDE SEQUENCE [LARGE SCALE GENOMIC DNA]</scope>
    <source>
        <strain evidence="11 12">Kp5.2</strain>
    </source>
</reference>
<dbReference type="InterPro" id="IPR035990">
    <property type="entry name" value="TIM_sf"/>
</dbReference>
<dbReference type="InterPro" id="IPR020861">
    <property type="entry name" value="Triosephosphate_isomerase_AS"/>
</dbReference>
<evidence type="ECO:0000313" key="12">
    <source>
        <dbReference type="Proteomes" id="UP000030907"/>
    </source>
</evidence>
<dbReference type="GO" id="GO:0046166">
    <property type="term" value="P:glyceraldehyde-3-phosphate biosynthetic process"/>
    <property type="evidence" value="ECO:0007669"/>
    <property type="project" value="TreeGrafter"/>
</dbReference>
<evidence type="ECO:0000256" key="2">
    <source>
        <dbReference type="ARBA" id="ARBA00004680"/>
    </source>
</evidence>
<comment type="subcellular location">
    <subcellularLocation>
        <location evidence="9 10">Cytoplasm</location>
    </subcellularLocation>
</comment>
<dbReference type="PANTHER" id="PTHR21139:SF42">
    <property type="entry name" value="TRIOSEPHOSPHATE ISOMERASE"/>
    <property type="match status" value="1"/>
</dbReference>
<dbReference type="GO" id="GO:0005829">
    <property type="term" value="C:cytosol"/>
    <property type="evidence" value="ECO:0007669"/>
    <property type="project" value="TreeGrafter"/>
</dbReference>
<sequence>MARRKYVVGNWKMNGLSDALGEAQAIFAAADGHPMVDVAICPPFTLIGAMAAAAPGKAIGGQDCHSAVSGAFTGSVAAQMLADIGASVVIVGHSERREGFAESDADVRAKAEAGLEAGLSVILCVGEPREIRESGGAIDYVLSQIAGSVPDHFDAQSLAIAYEPIWAIGTGLVPTVADVAAMHGAIRGALAARFGDAAEDMRILYGGSVNGENAAELLDAGDVDGALVGGASLTAAKFVPIIAAAATLAG</sequence>
<evidence type="ECO:0000256" key="9">
    <source>
        <dbReference type="HAMAP-Rule" id="MF_00147"/>
    </source>
</evidence>
<evidence type="ECO:0000256" key="5">
    <source>
        <dbReference type="ARBA" id="ARBA00022432"/>
    </source>
</evidence>
<evidence type="ECO:0000256" key="4">
    <source>
        <dbReference type="ARBA" id="ARBA00007422"/>
    </source>
</evidence>
<evidence type="ECO:0000256" key="3">
    <source>
        <dbReference type="ARBA" id="ARBA00004939"/>
    </source>
</evidence>
<dbReference type="Gene3D" id="3.20.20.70">
    <property type="entry name" value="Aldolase class I"/>
    <property type="match status" value="1"/>
</dbReference>
<dbReference type="GO" id="GO:0006096">
    <property type="term" value="P:glycolytic process"/>
    <property type="evidence" value="ECO:0007669"/>
    <property type="project" value="UniProtKB-UniRule"/>
</dbReference>
<feature type="active site" description="Proton acceptor" evidence="9">
    <location>
        <position position="163"/>
    </location>
</feature>
<keyword evidence="6 9" id="KW-0963">Cytoplasm</keyword>
<comment type="catalytic activity">
    <reaction evidence="9 10">
        <text>D-glyceraldehyde 3-phosphate = dihydroxyacetone phosphate</text>
        <dbReference type="Rhea" id="RHEA:18585"/>
        <dbReference type="ChEBI" id="CHEBI:57642"/>
        <dbReference type="ChEBI" id="CHEBI:59776"/>
        <dbReference type="EC" id="5.3.1.1"/>
    </reaction>
</comment>
<feature type="active site" description="Electrophile" evidence="9">
    <location>
        <position position="93"/>
    </location>
</feature>
<organism evidence="11 12">
    <name type="scientific">Sphingopyxis fribergensis</name>
    <dbReference type="NCBI Taxonomy" id="1515612"/>
    <lineage>
        <taxon>Bacteria</taxon>
        <taxon>Pseudomonadati</taxon>
        <taxon>Pseudomonadota</taxon>
        <taxon>Alphaproteobacteria</taxon>
        <taxon>Sphingomonadales</taxon>
        <taxon>Sphingomonadaceae</taxon>
        <taxon>Sphingopyxis</taxon>
    </lineage>
</organism>
<comment type="catalytic activity">
    <reaction evidence="1">
        <text>L-erythrulose 1-phosphate = D-erythrulose 4-phosphate</text>
        <dbReference type="Rhea" id="RHEA:49588"/>
        <dbReference type="ChEBI" id="CHEBI:58002"/>
        <dbReference type="ChEBI" id="CHEBI:90796"/>
        <dbReference type="EC" id="5.3.1.33"/>
    </reaction>
</comment>
<dbReference type="HOGENOM" id="CLU_024251_2_1_5"/>
<dbReference type="KEGG" id="sphk:SKP52_09220"/>
<comment type="pathway">
    <text evidence="3">Carbohydrate metabolism; erythritol degradation.</text>
</comment>
<comment type="similarity">
    <text evidence="4 9 10">Belongs to the triosephosphate isomerase family.</text>
</comment>
<evidence type="ECO:0000256" key="6">
    <source>
        <dbReference type="ARBA" id="ARBA00022490"/>
    </source>
</evidence>
<dbReference type="HAMAP" id="MF_00147_B">
    <property type="entry name" value="TIM_B"/>
    <property type="match status" value="1"/>
</dbReference>
<dbReference type="SUPFAM" id="SSF51351">
    <property type="entry name" value="Triosephosphate isomerase (TIM)"/>
    <property type="match status" value="1"/>
</dbReference>
<comment type="pathway">
    <text evidence="9 10">Carbohydrate biosynthesis; gluconeogenesis.</text>
</comment>
<dbReference type="GO" id="GO:0019563">
    <property type="term" value="P:glycerol catabolic process"/>
    <property type="evidence" value="ECO:0007669"/>
    <property type="project" value="TreeGrafter"/>
</dbReference>
<comment type="subunit">
    <text evidence="9 10">Homodimer.</text>
</comment>
<feature type="binding site" evidence="9">
    <location>
        <begin position="10"/>
        <end position="12"/>
    </location>
    <ligand>
        <name>substrate</name>
    </ligand>
</feature>
<dbReference type="InterPro" id="IPR000652">
    <property type="entry name" value="Triosephosphate_isomerase"/>
</dbReference>
<keyword evidence="8 9" id="KW-0413">Isomerase</keyword>
<dbReference type="OrthoDB" id="9809429at2"/>
<keyword evidence="5 9" id="KW-0312">Gluconeogenesis</keyword>
<dbReference type="STRING" id="1515612.SKP52_09220"/>
<dbReference type="RefSeq" id="WP_039574126.1">
    <property type="nucleotide sequence ID" value="NZ_CP009122.1"/>
</dbReference>
<dbReference type="GO" id="GO:0006094">
    <property type="term" value="P:gluconeogenesis"/>
    <property type="evidence" value="ECO:0007669"/>
    <property type="project" value="UniProtKB-UniRule"/>
</dbReference>
<dbReference type="UniPathway" id="UPA00109">
    <property type="reaction ID" value="UER00189"/>
</dbReference>
<keyword evidence="12" id="KW-1185">Reference proteome</keyword>
<feature type="binding site" evidence="9">
    <location>
        <begin position="229"/>
        <end position="230"/>
    </location>
    <ligand>
        <name>substrate</name>
    </ligand>
</feature>
<evidence type="ECO:0000256" key="10">
    <source>
        <dbReference type="RuleBase" id="RU363013"/>
    </source>
</evidence>
<dbReference type="Pfam" id="PF00121">
    <property type="entry name" value="TIM"/>
    <property type="match status" value="1"/>
</dbReference>
<dbReference type="PROSITE" id="PS00171">
    <property type="entry name" value="TIM_1"/>
    <property type="match status" value="1"/>
</dbReference>
<dbReference type="AlphaFoldDB" id="A0A0A7PFI2"/>
<dbReference type="GO" id="GO:0004807">
    <property type="term" value="F:triose-phosphate isomerase activity"/>
    <property type="evidence" value="ECO:0007669"/>
    <property type="project" value="UniProtKB-UniRule"/>
</dbReference>
<dbReference type="FunFam" id="3.20.20.70:FF:000016">
    <property type="entry name" value="Triosephosphate isomerase"/>
    <property type="match status" value="1"/>
</dbReference>
<feature type="binding site" evidence="9">
    <location>
        <position position="169"/>
    </location>
    <ligand>
        <name>substrate</name>
    </ligand>
</feature>
<evidence type="ECO:0000256" key="8">
    <source>
        <dbReference type="ARBA" id="ARBA00023235"/>
    </source>
</evidence>
<protein>
    <recommendedName>
        <fullName evidence="9 10">Triosephosphate isomerase</fullName>
        <shortName evidence="9">TIM</shortName>
        <shortName evidence="9">TPI</shortName>
        <ecNumber evidence="9 10">5.3.1.1</ecNumber>
    </recommendedName>
    <alternativeName>
        <fullName evidence="9">Triose-phosphate isomerase</fullName>
    </alternativeName>
</protein>
<dbReference type="EMBL" id="CP009122">
    <property type="protein sequence ID" value="AJA08755.1"/>
    <property type="molecule type" value="Genomic_DNA"/>
</dbReference>
<dbReference type="Proteomes" id="UP000030907">
    <property type="component" value="Chromosome"/>
</dbReference>
<dbReference type="PROSITE" id="PS51440">
    <property type="entry name" value="TIM_2"/>
    <property type="match status" value="1"/>
</dbReference>
<dbReference type="UniPathway" id="UPA01066"/>
<evidence type="ECO:0000313" key="11">
    <source>
        <dbReference type="EMBL" id="AJA08755.1"/>
    </source>
</evidence>
<dbReference type="NCBIfam" id="TIGR00419">
    <property type="entry name" value="tim"/>
    <property type="match status" value="1"/>
</dbReference>
<accession>A0A0A7PFI2</accession>
<dbReference type="PANTHER" id="PTHR21139">
    <property type="entry name" value="TRIOSEPHOSPHATE ISOMERASE"/>
    <property type="match status" value="1"/>
</dbReference>
<dbReference type="UniPathway" id="UPA00138"/>
<dbReference type="InterPro" id="IPR013785">
    <property type="entry name" value="Aldolase_TIM"/>
</dbReference>
<feature type="binding site" evidence="9">
    <location>
        <position position="208"/>
    </location>
    <ligand>
        <name>substrate</name>
    </ligand>
</feature>
<proteinExistence type="inferred from homology"/>
<comment type="pathway">
    <text evidence="2 9 10">Carbohydrate degradation; glycolysis; D-glyceraldehyde 3-phosphate from glycerone phosphate: step 1/1.</text>
</comment>
<name>A0A0A7PFI2_9SPHN</name>
<evidence type="ECO:0000256" key="1">
    <source>
        <dbReference type="ARBA" id="ARBA00000148"/>
    </source>
</evidence>
<evidence type="ECO:0000256" key="7">
    <source>
        <dbReference type="ARBA" id="ARBA00023152"/>
    </source>
</evidence>
<dbReference type="CDD" id="cd00311">
    <property type="entry name" value="TIM"/>
    <property type="match status" value="1"/>
</dbReference>
<gene>
    <name evidence="9 11" type="primary">tpiA</name>
    <name evidence="11" type="ORF">SKP52_09220</name>
</gene>
<dbReference type="InterPro" id="IPR022896">
    <property type="entry name" value="TrioseP_Isoase_bac/euk"/>
</dbReference>
<dbReference type="EC" id="5.3.1.1" evidence="9 10"/>
<keyword evidence="7 9" id="KW-0324">Glycolysis</keyword>
<comment type="function">
    <text evidence="9">Involved in the gluconeogenesis. Catalyzes stereospecifically the conversion of dihydroxyacetone phosphate (DHAP) to D-glyceraldehyde-3-phosphate (G3P).</text>
</comment>